<gene>
    <name evidence="1" type="ORF">AVEN_227799_1</name>
</gene>
<protein>
    <submittedName>
        <fullName evidence="1">Uncharacterized protein</fullName>
    </submittedName>
</protein>
<keyword evidence="2" id="KW-1185">Reference proteome</keyword>
<evidence type="ECO:0000313" key="1">
    <source>
        <dbReference type="EMBL" id="GBN79361.1"/>
    </source>
</evidence>
<dbReference type="AlphaFoldDB" id="A0A4Y2RUF9"/>
<dbReference type="Proteomes" id="UP000499080">
    <property type="component" value="Unassembled WGS sequence"/>
</dbReference>
<reference evidence="1 2" key="1">
    <citation type="journal article" date="2019" name="Sci. Rep.">
        <title>Orb-weaving spider Araneus ventricosus genome elucidates the spidroin gene catalogue.</title>
        <authorList>
            <person name="Kono N."/>
            <person name="Nakamura H."/>
            <person name="Ohtoshi R."/>
            <person name="Moran D.A.P."/>
            <person name="Shinohara A."/>
            <person name="Yoshida Y."/>
            <person name="Fujiwara M."/>
            <person name="Mori M."/>
            <person name="Tomita M."/>
            <person name="Arakawa K."/>
        </authorList>
    </citation>
    <scope>NUCLEOTIDE SEQUENCE [LARGE SCALE GENOMIC DNA]</scope>
</reference>
<comment type="caution">
    <text evidence="1">The sequence shown here is derived from an EMBL/GenBank/DDBJ whole genome shotgun (WGS) entry which is preliminary data.</text>
</comment>
<name>A0A4Y2RUF9_ARAVE</name>
<proteinExistence type="predicted"/>
<organism evidence="1 2">
    <name type="scientific">Araneus ventricosus</name>
    <name type="common">Orbweaver spider</name>
    <name type="synonym">Epeira ventricosa</name>
    <dbReference type="NCBI Taxonomy" id="182803"/>
    <lineage>
        <taxon>Eukaryota</taxon>
        <taxon>Metazoa</taxon>
        <taxon>Ecdysozoa</taxon>
        <taxon>Arthropoda</taxon>
        <taxon>Chelicerata</taxon>
        <taxon>Arachnida</taxon>
        <taxon>Araneae</taxon>
        <taxon>Araneomorphae</taxon>
        <taxon>Entelegynae</taxon>
        <taxon>Araneoidea</taxon>
        <taxon>Araneidae</taxon>
        <taxon>Araneus</taxon>
    </lineage>
</organism>
<accession>A0A4Y2RUF9</accession>
<evidence type="ECO:0000313" key="2">
    <source>
        <dbReference type="Proteomes" id="UP000499080"/>
    </source>
</evidence>
<sequence length="153" mass="17782">MTAVSIATGYVRKDPFLIGGIRWKLGFYFILGASTSFVNSYLLEMDSSYDNLVLYLQPSTRQLSEQRSRGRHIVDLYSISDEIWQREVCLCVHVHVNTITQKQNYMDILNLTYGFVTRLVDPYQILNQIHPKVYMSIRMHVNAITLNCKKPDK</sequence>
<dbReference type="EMBL" id="BGPR01147573">
    <property type="protein sequence ID" value="GBN79361.1"/>
    <property type="molecule type" value="Genomic_DNA"/>
</dbReference>